<keyword evidence="13" id="KW-0121">Carboxypeptidase</keyword>
<feature type="disulfide bond" evidence="10">
    <location>
        <begin position="129"/>
        <end position="136"/>
    </location>
</feature>
<dbReference type="PROSITE" id="PS52011">
    <property type="entry name" value="PEPTIDASE_M2"/>
    <property type="match status" value="1"/>
</dbReference>
<evidence type="ECO:0000256" key="4">
    <source>
        <dbReference type="ARBA" id="ARBA00023180"/>
    </source>
</evidence>
<keyword evidence="9 13" id="KW-0479">Metal-binding</keyword>
<dbReference type="SUPFAM" id="SSF55486">
    <property type="entry name" value="Metalloproteases ('zincins'), catalytic domain"/>
    <property type="match status" value="1"/>
</dbReference>
<feature type="binding site" evidence="11">
    <location>
        <position position="357"/>
    </location>
    <ligand>
        <name>Zn(2+)</name>
        <dbReference type="ChEBI" id="CHEBI:29105"/>
        <label>2</label>
        <note>catalytic</note>
    </ligand>
</feature>
<comment type="caution">
    <text evidence="15">The sequence shown here is derived from an EMBL/GenBank/DDBJ whole genome shotgun (WGS) entry which is preliminary data.</text>
</comment>
<dbReference type="GO" id="GO:0016020">
    <property type="term" value="C:membrane"/>
    <property type="evidence" value="ECO:0007669"/>
    <property type="project" value="InterPro"/>
</dbReference>
<evidence type="ECO:0000256" key="3">
    <source>
        <dbReference type="ARBA" id="ARBA00023157"/>
    </source>
</evidence>
<feature type="signal peptide" evidence="14">
    <location>
        <begin position="1"/>
        <end position="20"/>
    </location>
</feature>
<evidence type="ECO:0000256" key="13">
    <source>
        <dbReference type="RuleBase" id="RU361144"/>
    </source>
</evidence>
<protein>
    <recommendedName>
        <fullName evidence="13">Angiotensin-converting enzyme</fullName>
        <ecNumber evidence="13">3.4.-.-</ecNumber>
    </recommendedName>
</protein>
<feature type="binding site" evidence="9">
    <location>
        <position position="357"/>
    </location>
    <ligand>
        <name>Zn(2+)</name>
        <dbReference type="ChEBI" id="CHEBI:29105"/>
        <label>1</label>
        <note>catalytic</note>
    </ligand>
</feature>
<dbReference type="SMR" id="A0A482WJX8"/>
<feature type="active site" description="Proton donor 2" evidence="7">
    <location>
        <position position="487"/>
    </location>
</feature>
<comment type="caution">
    <text evidence="12">Lacks conserved residue(s) required for the propagation of feature annotation.</text>
</comment>
<dbReference type="AlphaFoldDB" id="A0A482WJX8"/>
<evidence type="ECO:0000256" key="11">
    <source>
        <dbReference type="PIRSR" id="PIRSR601548-8"/>
    </source>
</evidence>
<dbReference type="Proteomes" id="UP000291343">
    <property type="component" value="Unassembled WGS sequence"/>
</dbReference>
<evidence type="ECO:0000256" key="7">
    <source>
        <dbReference type="PIRSR" id="PIRSR601548-11"/>
    </source>
</evidence>
<dbReference type="GO" id="GO:0008237">
    <property type="term" value="F:metallopeptidase activity"/>
    <property type="evidence" value="ECO:0007669"/>
    <property type="project" value="UniProtKB-KW"/>
</dbReference>
<evidence type="ECO:0000313" key="15">
    <source>
        <dbReference type="EMBL" id="RZF33819.1"/>
    </source>
</evidence>
<dbReference type="GO" id="GO:0008241">
    <property type="term" value="F:peptidyl-dipeptidase activity"/>
    <property type="evidence" value="ECO:0007669"/>
    <property type="project" value="InterPro"/>
</dbReference>
<dbReference type="GO" id="GO:0006508">
    <property type="term" value="P:proteolysis"/>
    <property type="evidence" value="ECO:0007669"/>
    <property type="project" value="UniProtKB-KW"/>
</dbReference>
<dbReference type="GO" id="GO:0004180">
    <property type="term" value="F:carboxypeptidase activity"/>
    <property type="evidence" value="ECO:0007669"/>
    <property type="project" value="UniProtKB-KW"/>
</dbReference>
<evidence type="ECO:0000256" key="12">
    <source>
        <dbReference type="PROSITE-ProRule" id="PRU01355"/>
    </source>
</evidence>
<evidence type="ECO:0000313" key="16">
    <source>
        <dbReference type="Proteomes" id="UP000291343"/>
    </source>
</evidence>
<name>A0A482WJX8_LAOST</name>
<evidence type="ECO:0000256" key="8">
    <source>
        <dbReference type="PIRSR" id="PIRSR601548-2"/>
    </source>
</evidence>
<feature type="binding site" evidence="9">
    <location>
        <position position="361"/>
    </location>
    <ligand>
        <name>Zn(2+)</name>
        <dbReference type="ChEBI" id="CHEBI:29105"/>
        <label>1</label>
        <note>catalytic</note>
    </ligand>
</feature>
<comment type="similarity">
    <text evidence="1 12 13">Belongs to the peptidase M2 family.</text>
</comment>
<feature type="chain" id="PRO_5019772730" description="Angiotensin-converting enzyme" evidence="14">
    <location>
        <begin position="21"/>
        <end position="597"/>
    </location>
</feature>
<dbReference type="Gene3D" id="1.10.1370.30">
    <property type="match status" value="1"/>
</dbReference>
<dbReference type="PANTHER" id="PTHR10514:SF27">
    <property type="entry name" value="ANGIOTENSIN-CONVERTING ENZYME"/>
    <property type="match status" value="1"/>
</dbReference>
<evidence type="ECO:0000256" key="5">
    <source>
        <dbReference type="PIRSR" id="PIRSR601548-1"/>
    </source>
</evidence>
<keyword evidence="3 10" id="KW-1015">Disulfide bond</keyword>
<dbReference type="PANTHER" id="PTHR10514">
    <property type="entry name" value="ANGIOTENSIN-CONVERTING ENZYME"/>
    <property type="match status" value="1"/>
</dbReference>
<dbReference type="InParanoid" id="A0A482WJX8"/>
<dbReference type="InterPro" id="IPR001548">
    <property type="entry name" value="Peptidase_M2"/>
</dbReference>
<organism evidence="15 16">
    <name type="scientific">Laodelphax striatellus</name>
    <name type="common">Small brown planthopper</name>
    <name type="synonym">Delphax striatella</name>
    <dbReference type="NCBI Taxonomy" id="195883"/>
    <lineage>
        <taxon>Eukaryota</taxon>
        <taxon>Metazoa</taxon>
        <taxon>Ecdysozoa</taxon>
        <taxon>Arthropoda</taxon>
        <taxon>Hexapoda</taxon>
        <taxon>Insecta</taxon>
        <taxon>Pterygota</taxon>
        <taxon>Neoptera</taxon>
        <taxon>Paraneoptera</taxon>
        <taxon>Hemiptera</taxon>
        <taxon>Auchenorrhyncha</taxon>
        <taxon>Fulgoroidea</taxon>
        <taxon>Delphacidae</taxon>
        <taxon>Criomorphinae</taxon>
        <taxon>Laodelphax</taxon>
    </lineage>
</organism>
<reference evidence="15 16" key="1">
    <citation type="journal article" date="2017" name="Gigascience">
        <title>Genome sequence of the small brown planthopper, Laodelphax striatellus.</title>
        <authorList>
            <person name="Zhu J."/>
            <person name="Jiang F."/>
            <person name="Wang X."/>
            <person name="Yang P."/>
            <person name="Bao Y."/>
            <person name="Zhao W."/>
            <person name="Wang W."/>
            <person name="Lu H."/>
            <person name="Wang Q."/>
            <person name="Cui N."/>
            <person name="Li J."/>
            <person name="Chen X."/>
            <person name="Luo L."/>
            <person name="Yu J."/>
            <person name="Kang L."/>
            <person name="Cui F."/>
        </authorList>
    </citation>
    <scope>NUCLEOTIDE SEQUENCE [LARGE SCALE GENOMIC DNA]</scope>
    <source>
        <strain evidence="15">Lst14</strain>
    </source>
</reference>
<feature type="disulfide bond" evidence="10 12">
    <location>
        <begin position="326"/>
        <end position="344"/>
    </location>
</feature>
<keyword evidence="9 13" id="KW-0862">Zinc</keyword>
<keyword evidence="16" id="KW-1185">Reference proteome</keyword>
<dbReference type="EMBL" id="QKKF02033246">
    <property type="protein sequence ID" value="RZF33819.1"/>
    <property type="molecule type" value="Genomic_DNA"/>
</dbReference>
<keyword evidence="13" id="KW-0378">Hydrolase</keyword>
<evidence type="ECO:0000256" key="6">
    <source>
        <dbReference type="PIRSR" id="PIRSR601548-10"/>
    </source>
</evidence>
<feature type="disulfide bond" evidence="10">
    <location>
        <begin position="512"/>
        <end position="529"/>
    </location>
</feature>
<proteinExistence type="inferred from homology"/>
<gene>
    <name evidence="15" type="ORF">LSTR_LSTR010367</name>
</gene>
<feature type="binding site" evidence="11">
    <location>
        <position position="385"/>
    </location>
    <ligand>
        <name>Zn(2+)</name>
        <dbReference type="ChEBI" id="CHEBI:29105"/>
        <label>2</label>
        <note>catalytic</note>
    </ligand>
</feature>
<feature type="binding site" evidence="9">
    <location>
        <position position="385"/>
    </location>
    <ligand>
        <name>Zn(2+)</name>
        <dbReference type="ChEBI" id="CHEBI:29105"/>
        <label>1</label>
        <note>catalytic</note>
    </ligand>
</feature>
<keyword evidence="2 14" id="KW-0732">Signal</keyword>
<feature type="binding site" evidence="8">
    <location>
        <position position="496"/>
    </location>
    <ligand>
        <name>chloride</name>
        <dbReference type="ChEBI" id="CHEBI:17996"/>
        <label>1</label>
    </ligand>
</feature>
<evidence type="ECO:0000256" key="1">
    <source>
        <dbReference type="ARBA" id="ARBA00008139"/>
    </source>
</evidence>
<keyword evidence="13" id="KW-0645">Protease</keyword>
<dbReference type="CDD" id="cd06461">
    <property type="entry name" value="M2_ACE"/>
    <property type="match status" value="1"/>
</dbReference>
<feature type="active site" description="Proton donor 1" evidence="5">
    <location>
        <position position="487"/>
    </location>
</feature>
<comment type="cofactor">
    <cofactor evidence="13">
        <name>Zn(2+)</name>
        <dbReference type="ChEBI" id="CHEBI:29105"/>
    </cofactor>
    <text evidence="13">Binds 1 zinc ion per subunit.</text>
</comment>
<accession>A0A482WJX8</accession>
<evidence type="ECO:0000256" key="9">
    <source>
        <dbReference type="PIRSR" id="PIRSR601548-3"/>
    </source>
</evidence>
<evidence type="ECO:0000256" key="2">
    <source>
        <dbReference type="ARBA" id="ARBA00022729"/>
    </source>
</evidence>
<feature type="glycosylation site" description="N-linked (GlcNAc...) asparagine; partial" evidence="6">
    <location>
        <position position="566"/>
    </location>
</feature>
<dbReference type="Pfam" id="PF01401">
    <property type="entry name" value="Peptidase_M2"/>
    <property type="match status" value="1"/>
</dbReference>
<dbReference type="OrthoDB" id="10029630at2759"/>
<dbReference type="PRINTS" id="PR00791">
    <property type="entry name" value="PEPDIPTASEA"/>
</dbReference>
<feature type="binding site" evidence="11">
    <location>
        <position position="361"/>
    </location>
    <ligand>
        <name>Zn(2+)</name>
        <dbReference type="ChEBI" id="CHEBI:29105"/>
        <label>2</label>
        <note>catalytic</note>
    </ligand>
</feature>
<dbReference type="STRING" id="195883.A0A482WJX8"/>
<feature type="active site" description="Proton acceptor 1" evidence="5">
    <location>
        <position position="358"/>
    </location>
</feature>
<keyword evidence="4 6" id="KW-0325">Glycoprotein</keyword>
<feature type="active site" description="Proton acceptor 2" evidence="7">
    <location>
        <position position="358"/>
    </location>
</feature>
<evidence type="ECO:0000256" key="10">
    <source>
        <dbReference type="PIRSR" id="PIRSR601548-4"/>
    </source>
</evidence>
<keyword evidence="13" id="KW-0482">Metalloprotease</keyword>
<dbReference type="EC" id="3.4.-.-" evidence="13"/>
<sequence length="597" mass="68888">MALSALGIQYFLLILTLVKGDHDIFDGIDTDLNYFNRLQANLTWQALTGSGKFDLEMMAQIGEAQIKWKNEKCSMLNEMLEEKNNSIDQEDRRKFFIFCRGPTYTAAQARDMSVLLKELQSLYVDSRLCRGPHLPCYSAEPDLERLFAGSRDQAELLWAWHAWRDRVAPARPLYRQLVAVQNVAARNQGYHDIGECWREELEMPHLPQIVEQLYDDVRPLFNMLHAYVRHRLSLVYGRDVVSPTKPIPAHLLGNLWAQNWDNIMDVVAPYLASKFDLDRVMRDDRKWSVLDMARRAEDFYASMGLPLMADKFWSHSVLENSNGRQCHGTAANMFDNDDYRILMCAEPSMEDFYVLHHELGHIQYYMAYKNQPAIFQDAANSAFHESIGDAVMYGVMTPGHLERLGLITSAEDPDLDIYLLLRSALNKLPQLGFGLALEQWRWITQSSKKAEGYWNGLWWQLRQLHQGIQPPSLRSDPLYFDPAAKFHIIDNTPYIRYVVGGFLQMQRFEALCENSKQKACDDPLPLHRCDIYNSTAAGDRLRKMMSLGSSRHWSDALNYLTNGKNNKISSAAILNYYKPLAVWLKQQIEKLSIPVGW</sequence>
<dbReference type="GO" id="GO:0046872">
    <property type="term" value="F:metal ion binding"/>
    <property type="evidence" value="ECO:0007669"/>
    <property type="project" value="UniProtKB-KW"/>
</dbReference>
<evidence type="ECO:0000256" key="14">
    <source>
        <dbReference type="SAM" id="SignalP"/>
    </source>
</evidence>